<accession>A0ABW5DUG4</accession>
<reference evidence="15" key="1">
    <citation type="journal article" date="2019" name="Int. J. Syst. Evol. Microbiol.">
        <title>The Global Catalogue of Microorganisms (GCM) 10K type strain sequencing project: providing services to taxonomists for standard genome sequencing and annotation.</title>
        <authorList>
            <consortium name="The Broad Institute Genomics Platform"/>
            <consortium name="The Broad Institute Genome Sequencing Center for Infectious Disease"/>
            <person name="Wu L."/>
            <person name="Ma J."/>
        </authorList>
    </citation>
    <scope>NUCLEOTIDE SEQUENCE [LARGE SCALE GENOMIC DNA]</scope>
    <source>
        <strain evidence="15">CGMCC 1.19062</strain>
    </source>
</reference>
<dbReference type="Pfam" id="PF00571">
    <property type="entry name" value="CBS"/>
    <property type="match status" value="2"/>
</dbReference>
<comment type="subcellular location">
    <subcellularLocation>
        <location evidence="1">Cell membrane</location>
        <topology evidence="1">Multi-pass membrane protein</topology>
    </subcellularLocation>
</comment>
<dbReference type="InterPro" id="IPR016169">
    <property type="entry name" value="FAD-bd_PCMH_sub2"/>
</dbReference>
<evidence type="ECO:0000256" key="11">
    <source>
        <dbReference type="SAM" id="Phobius"/>
    </source>
</evidence>
<evidence type="ECO:0000256" key="4">
    <source>
        <dbReference type="ARBA" id="ARBA00022692"/>
    </source>
</evidence>
<dbReference type="RefSeq" id="WP_379876636.1">
    <property type="nucleotide sequence ID" value="NZ_JBHUIP010000012.1"/>
</dbReference>
<dbReference type="Pfam" id="PF01595">
    <property type="entry name" value="CNNM"/>
    <property type="match status" value="1"/>
</dbReference>
<dbReference type="PROSITE" id="PS51846">
    <property type="entry name" value="CNNM"/>
    <property type="match status" value="1"/>
</dbReference>
<keyword evidence="4 10" id="KW-0812">Transmembrane</keyword>
<feature type="transmembrane region" description="Helical" evidence="11">
    <location>
        <begin position="131"/>
        <end position="153"/>
    </location>
</feature>
<evidence type="ECO:0000256" key="3">
    <source>
        <dbReference type="ARBA" id="ARBA00022475"/>
    </source>
</evidence>
<dbReference type="InterPro" id="IPR051676">
    <property type="entry name" value="UPF0053_domain"/>
</dbReference>
<dbReference type="InterPro" id="IPR046342">
    <property type="entry name" value="CBS_dom_sf"/>
</dbReference>
<feature type="domain" description="CBS" evidence="12">
    <location>
        <begin position="215"/>
        <end position="274"/>
    </location>
</feature>
<dbReference type="SMART" id="SM00116">
    <property type="entry name" value="CBS"/>
    <property type="match status" value="2"/>
</dbReference>
<dbReference type="CDD" id="cd04590">
    <property type="entry name" value="CBS_pair_CorC_HlyC_assoc"/>
    <property type="match status" value="1"/>
</dbReference>
<keyword evidence="5" id="KW-0677">Repeat</keyword>
<dbReference type="EMBL" id="JBHUIP010000012">
    <property type="protein sequence ID" value="MFD2263611.1"/>
    <property type="molecule type" value="Genomic_DNA"/>
</dbReference>
<feature type="domain" description="CBS" evidence="12">
    <location>
        <begin position="279"/>
        <end position="341"/>
    </location>
</feature>
<dbReference type="SUPFAM" id="SSF56176">
    <property type="entry name" value="FAD-binding/transporter-associated domain-like"/>
    <property type="match status" value="1"/>
</dbReference>
<keyword evidence="3" id="KW-1003">Cell membrane</keyword>
<organism evidence="14 15">
    <name type="scientific">Lacibacterium aquatile</name>
    <dbReference type="NCBI Taxonomy" id="1168082"/>
    <lineage>
        <taxon>Bacteria</taxon>
        <taxon>Pseudomonadati</taxon>
        <taxon>Pseudomonadota</taxon>
        <taxon>Alphaproteobacteria</taxon>
        <taxon>Rhodospirillales</taxon>
        <taxon>Rhodospirillaceae</taxon>
    </lineage>
</organism>
<evidence type="ECO:0000256" key="6">
    <source>
        <dbReference type="ARBA" id="ARBA00022989"/>
    </source>
</evidence>
<dbReference type="PROSITE" id="PS51371">
    <property type="entry name" value="CBS"/>
    <property type="match status" value="2"/>
</dbReference>
<evidence type="ECO:0000313" key="15">
    <source>
        <dbReference type="Proteomes" id="UP001597295"/>
    </source>
</evidence>
<evidence type="ECO:0000256" key="5">
    <source>
        <dbReference type="ARBA" id="ARBA00022737"/>
    </source>
</evidence>
<comment type="similarity">
    <text evidence="2">Belongs to the UPF0053 family. Hemolysin C subfamily.</text>
</comment>
<evidence type="ECO:0000256" key="2">
    <source>
        <dbReference type="ARBA" id="ARBA00006446"/>
    </source>
</evidence>
<evidence type="ECO:0000256" key="8">
    <source>
        <dbReference type="ARBA" id="ARBA00023136"/>
    </source>
</evidence>
<keyword evidence="8 10" id="KW-0472">Membrane</keyword>
<evidence type="ECO:0000259" key="12">
    <source>
        <dbReference type="PROSITE" id="PS51371"/>
    </source>
</evidence>
<dbReference type="PANTHER" id="PTHR43099:SF5">
    <property type="entry name" value="HLYC_CORC FAMILY TRANSPORTER"/>
    <property type="match status" value="1"/>
</dbReference>
<sequence length="435" mass="46581">MTGEFIVILLLILLNGVFAMGEMAIVSSRKARLQRLARTSAGARKALELSENPTAMLSTVQIGITLVGVLSGALGGGALSEKIAAWFIGTALEPYAPDIGFAVVVVGIAYCSLILGELVPKRLGLTYPERISALLAQPMGVIAKVATPVIWVLSRSTELVLKLIPGKQAGESPVTDEEIKLMMQEGADSGHFHAAEKAIVDQTLRLGDRRVSALMTPRTQLEVLDLADPHDELLQIVKNSGHSRFPVVEDDPNNIVGVVQVRDLLTAHLGGMPVDIRAAMRPPLFIPDTSPALKAMELFKQSGASVALIVDEYGDLQGLVTLNDLLEALVGDIGTIDPNEEPDWVQREDGSYLVDGMMPLDELRDLLGLNDLPGAGESQANTLGGYMMAILKRIPEPADVAEVEGGWRFEVVDMDGRRVDKVLIVPPVGAETPEA</sequence>
<dbReference type="SUPFAM" id="SSF54631">
    <property type="entry name" value="CBS-domain pair"/>
    <property type="match status" value="1"/>
</dbReference>
<feature type="domain" description="CNNM transmembrane" evidence="13">
    <location>
        <begin position="1"/>
        <end position="196"/>
    </location>
</feature>
<dbReference type="Pfam" id="PF03471">
    <property type="entry name" value="CorC_HlyC"/>
    <property type="match status" value="1"/>
</dbReference>
<evidence type="ECO:0000313" key="14">
    <source>
        <dbReference type="EMBL" id="MFD2263611.1"/>
    </source>
</evidence>
<comment type="caution">
    <text evidence="14">The sequence shown here is derived from an EMBL/GenBank/DDBJ whole genome shotgun (WGS) entry which is preliminary data.</text>
</comment>
<keyword evidence="15" id="KW-1185">Reference proteome</keyword>
<evidence type="ECO:0000256" key="10">
    <source>
        <dbReference type="PROSITE-ProRule" id="PRU01193"/>
    </source>
</evidence>
<dbReference type="PANTHER" id="PTHR43099">
    <property type="entry name" value="UPF0053 PROTEIN YRKA"/>
    <property type="match status" value="1"/>
</dbReference>
<keyword evidence="7 9" id="KW-0129">CBS domain</keyword>
<gene>
    <name evidence="14" type="ORF">ACFSM5_11990</name>
</gene>
<dbReference type="InterPro" id="IPR000644">
    <property type="entry name" value="CBS_dom"/>
</dbReference>
<keyword evidence="6 10" id="KW-1133">Transmembrane helix</keyword>
<dbReference type="InterPro" id="IPR036318">
    <property type="entry name" value="FAD-bd_PCMH-like_sf"/>
</dbReference>
<evidence type="ECO:0000256" key="9">
    <source>
        <dbReference type="PROSITE-ProRule" id="PRU00703"/>
    </source>
</evidence>
<evidence type="ECO:0000256" key="7">
    <source>
        <dbReference type="ARBA" id="ARBA00023122"/>
    </source>
</evidence>
<dbReference type="InterPro" id="IPR044751">
    <property type="entry name" value="Ion_transp-like_CBS"/>
</dbReference>
<dbReference type="Proteomes" id="UP001597295">
    <property type="component" value="Unassembled WGS sequence"/>
</dbReference>
<proteinExistence type="inferred from homology"/>
<dbReference type="InterPro" id="IPR005170">
    <property type="entry name" value="Transptr-assoc_dom"/>
</dbReference>
<dbReference type="SMART" id="SM01091">
    <property type="entry name" value="CorC_HlyC"/>
    <property type="match status" value="1"/>
</dbReference>
<evidence type="ECO:0000256" key="1">
    <source>
        <dbReference type="ARBA" id="ARBA00004651"/>
    </source>
</evidence>
<evidence type="ECO:0000259" key="13">
    <source>
        <dbReference type="PROSITE" id="PS51846"/>
    </source>
</evidence>
<feature type="transmembrane region" description="Helical" evidence="11">
    <location>
        <begin position="99"/>
        <end position="119"/>
    </location>
</feature>
<dbReference type="Gene3D" id="3.30.465.10">
    <property type="match status" value="1"/>
</dbReference>
<name>A0ABW5DUG4_9PROT</name>
<feature type="transmembrane region" description="Helical" evidence="11">
    <location>
        <begin position="6"/>
        <end position="26"/>
    </location>
</feature>
<dbReference type="Gene3D" id="3.10.580.10">
    <property type="entry name" value="CBS-domain"/>
    <property type="match status" value="1"/>
</dbReference>
<dbReference type="InterPro" id="IPR002550">
    <property type="entry name" value="CNNM"/>
</dbReference>
<feature type="transmembrane region" description="Helical" evidence="11">
    <location>
        <begin position="54"/>
        <end position="79"/>
    </location>
</feature>
<protein>
    <submittedName>
        <fullName evidence="14">Hemolysin family protein</fullName>
    </submittedName>
</protein>